<evidence type="ECO:0000256" key="3">
    <source>
        <dbReference type="SAM" id="MobiDB-lite"/>
    </source>
</evidence>
<sequence length="149" mass="16710">MSSSTSATSSTATSNPLTYRKAQDAFQKQSSTPSQKQPALDEKRIYVGNLDPTIDEYTVLKLFSPFGKITKLDFMFHWHGPKKGTPRGYCFLEFEAASQAAAAVKQMNRKAIKMRQLSVSLANMTVIRDGNGRSIQIDPQHFRYSKQVL</sequence>
<gene>
    <name evidence="5" type="ORF">BGZ70_000478</name>
</gene>
<dbReference type="PROSITE" id="PS50102">
    <property type="entry name" value="RRM"/>
    <property type="match status" value="1"/>
</dbReference>
<dbReference type="PANTHER" id="PTHR21245">
    <property type="entry name" value="HETEROGENEOUS NUCLEAR RIBONUCLEOPROTEIN"/>
    <property type="match status" value="1"/>
</dbReference>
<keyword evidence="1 2" id="KW-0694">RNA-binding</keyword>
<reference evidence="5" key="1">
    <citation type="journal article" date="2020" name="Fungal Divers.">
        <title>Resolving the Mortierellaceae phylogeny through synthesis of multi-gene phylogenetics and phylogenomics.</title>
        <authorList>
            <person name="Vandepol N."/>
            <person name="Liber J."/>
            <person name="Desiro A."/>
            <person name="Na H."/>
            <person name="Kennedy M."/>
            <person name="Barry K."/>
            <person name="Grigoriev I.V."/>
            <person name="Miller A.N."/>
            <person name="O'Donnell K."/>
            <person name="Stajich J.E."/>
            <person name="Bonito G."/>
        </authorList>
    </citation>
    <scope>NUCLEOTIDE SEQUENCE</scope>
    <source>
        <strain evidence="5">CK1249</strain>
    </source>
</reference>
<evidence type="ECO:0000313" key="6">
    <source>
        <dbReference type="Proteomes" id="UP000738359"/>
    </source>
</evidence>
<dbReference type="SMART" id="SM00360">
    <property type="entry name" value="RRM"/>
    <property type="match status" value="1"/>
</dbReference>
<evidence type="ECO:0000313" key="5">
    <source>
        <dbReference type="EMBL" id="KAF9952817.1"/>
    </source>
</evidence>
<dbReference type="AlphaFoldDB" id="A0A9P6IYC1"/>
<dbReference type="InterPro" id="IPR000504">
    <property type="entry name" value="RRM_dom"/>
</dbReference>
<dbReference type="InterPro" id="IPR035979">
    <property type="entry name" value="RBD_domain_sf"/>
</dbReference>
<dbReference type="InterPro" id="IPR012677">
    <property type="entry name" value="Nucleotide-bd_a/b_plait_sf"/>
</dbReference>
<dbReference type="Gene3D" id="3.30.70.330">
    <property type="match status" value="1"/>
</dbReference>
<comment type="caution">
    <text evidence="5">The sequence shown here is derived from an EMBL/GenBank/DDBJ whole genome shotgun (WGS) entry which is preliminary data.</text>
</comment>
<evidence type="ECO:0000259" key="4">
    <source>
        <dbReference type="PROSITE" id="PS50102"/>
    </source>
</evidence>
<feature type="region of interest" description="Disordered" evidence="3">
    <location>
        <begin position="1"/>
        <end position="40"/>
    </location>
</feature>
<dbReference type="Pfam" id="PF00076">
    <property type="entry name" value="RRM_1"/>
    <property type="match status" value="1"/>
</dbReference>
<dbReference type="EMBL" id="JAAAHY010001090">
    <property type="protein sequence ID" value="KAF9952817.1"/>
    <property type="molecule type" value="Genomic_DNA"/>
</dbReference>
<keyword evidence="6" id="KW-1185">Reference proteome</keyword>
<organism evidence="5 6">
    <name type="scientific">Mortierella alpina</name>
    <name type="common">Oleaginous fungus</name>
    <name type="synonym">Mortierella renispora</name>
    <dbReference type="NCBI Taxonomy" id="64518"/>
    <lineage>
        <taxon>Eukaryota</taxon>
        <taxon>Fungi</taxon>
        <taxon>Fungi incertae sedis</taxon>
        <taxon>Mucoromycota</taxon>
        <taxon>Mortierellomycotina</taxon>
        <taxon>Mortierellomycetes</taxon>
        <taxon>Mortierellales</taxon>
        <taxon>Mortierellaceae</taxon>
        <taxon>Mortierella</taxon>
    </lineage>
</organism>
<dbReference type="GO" id="GO:0003723">
    <property type="term" value="F:RNA binding"/>
    <property type="evidence" value="ECO:0007669"/>
    <property type="project" value="UniProtKB-UniRule"/>
</dbReference>
<feature type="compositionally biased region" description="Low complexity" evidence="3">
    <location>
        <begin position="1"/>
        <end position="14"/>
    </location>
</feature>
<accession>A0A9P6IYC1</accession>
<dbReference type="SUPFAM" id="SSF54928">
    <property type="entry name" value="RNA-binding domain, RBD"/>
    <property type="match status" value="1"/>
</dbReference>
<dbReference type="Proteomes" id="UP000738359">
    <property type="component" value="Unassembled WGS sequence"/>
</dbReference>
<feature type="compositionally biased region" description="Low complexity" evidence="3">
    <location>
        <begin position="27"/>
        <end position="38"/>
    </location>
</feature>
<proteinExistence type="predicted"/>
<dbReference type="OrthoDB" id="6730379at2759"/>
<feature type="domain" description="RRM" evidence="4">
    <location>
        <begin position="43"/>
        <end position="124"/>
    </location>
</feature>
<evidence type="ECO:0000256" key="1">
    <source>
        <dbReference type="ARBA" id="ARBA00022884"/>
    </source>
</evidence>
<protein>
    <recommendedName>
        <fullName evidence="4">RRM domain-containing protein</fullName>
    </recommendedName>
</protein>
<name>A0A9P6IYC1_MORAP</name>
<evidence type="ECO:0000256" key="2">
    <source>
        <dbReference type="PROSITE-ProRule" id="PRU00176"/>
    </source>
</evidence>